<dbReference type="Pfam" id="PF00728">
    <property type="entry name" value="Glyco_hydro_20"/>
    <property type="match status" value="1"/>
</dbReference>
<dbReference type="SUPFAM" id="SSF81296">
    <property type="entry name" value="E set domains"/>
    <property type="match status" value="1"/>
</dbReference>
<evidence type="ECO:0000313" key="5">
    <source>
        <dbReference type="Proteomes" id="UP000238949"/>
    </source>
</evidence>
<dbReference type="InterPro" id="IPR004867">
    <property type="entry name" value="CHB_C_dom"/>
</dbReference>
<accession>A0A2S9VC11</accession>
<comment type="caution">
    <text evidence="4">The sequence shown here is derived from an EMBL/GenBank/DDBJ whole genome shotgun (WGS) entry which is preliminary data.</text>
</comment>
<dbReference type="AlphaFoldDB" id="A0A2S9VC11"/>
<dbReference type="Pfam" id="PF03174">
    <property type="entry name" value="CHB_HEX_C"/>
    <property type="match status" value="1"/>
</dbReference>
<feature type="domain" description="Chitobiase C-terminal" evidence="3">
    <location>
        <begin position="93"/>
        <end position="165"/>
    </location>
</feature>
<evidence type="ECO:0000256" key="1">
    <source>
        <dbReference type="ARBA" id="ARBA00022801"/>
    </source>
</evidence>
<dbReference type="Proteomes" id="UP000238949">
    <property type="component" value="Unassembled WGS sequence"/>
</dbReference>
<dbReference type="Gene3D" id="2.60.40.10">
    <property type="entry name" value="Immunoglobulins"/>
    <property type="match status" value="1"/>
</dbReference>
<name>A0A2S9VC11_9ALTE</name>
<proteinExistence type="predicted"/>
<dbReference type="EMBL" id="PVNP01000076">
    <property type="protein sequence ID" value="PRO73983.1"/>
    <property type="molecule type" value="Genomic_DNA"/>
</dbReference>
<evidence type="ECO:0000313" key="4">
    <source>
        <dbReference type="EMBL" id="PRO73983.1"/>
    </source>
</evidence>
<evidence type="ECO:0000259" key="3">
    <source>
        <dbReference type="Pfam" id="PF03174"/>
    </source>
</evidence>
<sequence>MTALLDYWFQPASSNVPCSAKPTKILAGLAPASRVLTRDQRSVEYMLFPRLLAFAERAWHQAEWEGKLSQAAFLPALNRDFSEFTQVVAKRHYSRLVKADINVRIPPPGYQIDAHHQLELRAAMPNLKLEYSADAMTWHTYTGAVSADNIHFVRARLINSPHTSRIIAVEP</sequence>
<keyword evidence="1" id="KW-0378">Hydrolase</keyword>
<gene>
    <name evidence="4" type="ORF">C6Y40_08580</name>
</gene>
<reference evidence="5" key="1">
    <citation type="journal article" date="2020" name="Int. J. Syst. Evol. Microbiol.">
        <title>Alteromonas alba sp. nov., a marine bacterium isolated from the seawater of the West Pacific Ocean.</title>
        <authorList>
            <person name="Sun C."/>
            <person name="Wu Y.-H."/>
            <person name="Xamxidin M."/>
            <person name="Cheng H."/>
            <person name="Xu X.-W."/>
        </authorList>
    </citation>
    <scope>NUCLEOTIDE SEQUENCE [LARGE SCALE GENOMIC DNA]</scope>
    <source>
        <strain evidence="5">190</strain>
    </source>
</reference>
<protein>
    <submittedName>
        <fullName evidence="4">Uncharacterized protein</fullName>
    </submittedName>
</protein>
<dbReference type="GO" id="GO:0005975">
    <property type="term" value="P:carbohydrate metabolic process"/>
    <property type="evidence" value="ECO:0007669"/>
    <property type="project" value="InterPro"/>
</dbReference>
<organism evidence="4 5">
    <name type="scientific">Alteromonas alba</name>
    <dbReference type="NCBI Taxonomy" id="2079529"/>
    <lineage>
        <taxon>Bacteria</taxon>
        <taxon>Pseudomonadati</taxon>
        <taxon>Pseudomonadota</taxon>
        <taxon>Gammaproteobacteria</taxon>
        <taxon>Alteromonadales</taxon>
        <taxon>Alteromonadaceae</taxon>
        <taxon>Alteromonas/Salinimonas group</taxon>
        <taxon>Alteromonas</taxon>
    </lineage>
</organism>
<evidence type="ECO:0000259" key="2">
    <source>
        <dbReference type="Pfam" id="PF00728"/>
    </source>
</evidence>
<dbReference type="InterPro" id="IPR015883">
    <property type="entry name" value="Glyco_hydro_20_cat"/>
</dbReference>
<dbReference type="InterPro" id="IPR014756">
    <property type="entry name" value="Ig_E-set"/>
</dbReference>
<feature type="domain" description="Glycoside hydrolase family 20 catalytic" evidence="2">
    <location>
        <begin position="37"/>
        <end position="61"/>
    </location>
</feature>
<keyword evidence="5" id="KW-1185">Reference proteome</keyword>
<dbReference type="GO" id="GO:0004553">
    <property type="term" value="F:hydrolase activity, hydrolyzing O-glycosyl compounds"/>
    <property type="evidence" value="ECO:0007669"/>
    <property type="project" value="InterPro"/>
</dbReference>
<dbReference type="Gene3D" id="3.20.20.80">
    <property type="entry name" value="Glycosidases"/>
    <property type="match status" value="1"/>
</dbReference>
<dbReference type="InterPro" id="IPR013783">
    <property type="entry name" value="Ig-like_fold"/>
</dbReference>